<keyword evidence="15" id="KW-1185">Reference proteome</keyword>
<evidence type="ECO:0000256" key="3">
    <source>
        <dbReference type="ARBA" id="ARBA00022692"/>
    </source>
</evidence>
<feature type="transmembrane region" description="Helical" evidence="10">
    <location>
        <begin position="920"/>
        <end position="940"/>
    </location>
</feature>
<evidence type="ECO:0000256" key="4">
    <source>
        <dbReference type="ARBA" id="ARBA00022989"/>
    </source>
</evidence>
<dbReference type="Proteomes" id="UP000727407">
    <property type="component" value="Unassembled WGS sequence"/>
</dbReference>
<reference evidence="14" key="1">
    <citation type="submission" date="2020-07" db="EMBL/GenBank/DDBJ databases">
        <title>Clarias magur genome sequencing, assembly and annotation.</title>
        <authorList>
            <person name="Kushwaha B."/>
            <person name="Kumar R."/>
            <person name="Das P."/>
            <person name="Joshi C.G."/>
            <person name="Kumar D."/>
            <person name="Nagpure N.S."/>
            <person name="Pandey M."/>
            <person name="Agarwal S."/>
            <person name="Srivastava S."/>
            <person name="Singh M."/>
            <person name="Sahoo L."/>
            <person name="Jayasankar P."/>
            <person name="Meher P.K."/>
            <person name="Koringa P.G."/>
            <person name="Iquebal M.A."/>
            <person name="Das S.P."/>
            <person name="Bit A."/>
            <person name="Patnaik S."/>
            <person name="Patel N."/>
            <person name="Shah T.M."/>
            <person name="Hinsu A."/>
            <person name="Jena J.K."/>
        </authorList>
    </citation>
    <scope>NUCLEOTIDE SEQUENCE</scope>
    <source>
        <strain evidence="14">CIFAMagur01</strain>
        <tissue evidence="14">Testis</tissue>
    </source>
</reference>
<evidence type="ECO:0000259" key="13">
    <source>
        <dbReference type="Pfam" id="PF25508"/>
    </source>
</evidence>
<evidence type="ECO:0000313" key="15">
    <source>
        <dbReference type="Proteomes" id="UP000727407"/>
    </source>
</evidence>
<keyword evidence="5" id="KW-0406">Ion transport</keyword>
<dbReference type="Pfam" id="PF00520">
    <property type="entry name" value="Ion_trans"/>
    <property type="match status" value="1"/>
</dbReference>
<keyword evidence="4 10" id="KW-1133">Transmembrane helix</keyword>
<dbReference type="InterPro" id="IPR050927">
    <property type="entry name" value="TRPM"/>
</dbReference>
<name>A0A8J4U2X7_CLAMG</name>
<dbReference type="EMBL" id="QNUK01000164">
    <property type="protein sequence ID" value="KAF5899498.1"/>
    <property type="molecule type" value="Genomic_DNA"/>
</dbReference>
<organism evidence="14 15">
    <name type="scientific">Clarias magur</name>
    <name type="common">Asian catfish</name>
    <name type="synonym">Macropteronotus magur</name>
    <dbReference type="NCBI Taxonomy" id="1594786"/>
    <lineage>
        <taxon>Eukaryota</taxon>
        <taxon>Metazoa</taxon>
        <taxon>Chordata</taxon>
        <taxon>Craniata</taxon>
        <taxon>Vertebrata</taxon>
        <taxon>Euteleostomi</taxon>
        <taxon>Actinopterygii</taxon>
        <taxon>Neopterygii</taxon>
        <taxon>Teleostei</taxon>
        <taxon>Ostariophysi</taxon>
        <taxon>Siluriformes</taxon>
        <taxon>Clariidae</taxon>
        <taxon>Clarias</taxon>
    </lineage>
</organism>
<proteinExistence type="predicted"/>
<keyword evidence="8" id="KW-0175">Coiled coil</keyword>
<evidence type="ECO:0000256" key="1">
    <source>
        <dbReference type="ARBA" id="ARBA00004141"/>
    </source>
</evidence>
<evidence type="ECO:0000256" key="2">
    <source>
        <dbReference type="ARBA" id="ARBA00022448"/>
    </source>
</evidence>
<dbReference type="PANTHER" id="PTHR13800:SF47">
    <property type="entry name" value="TRANSIENT RECEPTOR POTENTIAL CATION CHANNEL SUBFAMILY M MEMBER 4 ISOFORM X1-RELATED"/>
    <property type="match status" value="1"/>
</dbReference>
<keyword evidence="7" id="KW-0407">Ion channel</keyword>
<sequence>MVGKEADGVDAVSKSEKDQGWIAAVIKKRVCTTFVEDSFSNGRLCQCGSARDSHASVSLNDYFSTAIVSHWDRSQHTSEAPTDAFGEVEFTGGASKRHSYFLRLSWDTPPATVYSLLTNHWGLPAPNLVVSVTGGVGKSKVKSWVREVLRQGLVRAAQSTGAWILSGGLREGVGRYLGEAVRDHAMAASSVSKVVAIGIAPWGLVCNREQLINPEGSFPASYFVTNSSRDSCSLDKNYQAFLLVDDGSVGHKGVEADFRARLESYISRQRTGKSGSGSMDIPVLCMLVSGEPYMLERMDLSLKKSIPWLVLAGSGGLANLVSDVLDITSAAPSLPGSGSEGEGEAATKTDFRGRVTEIMLKHFPSEQDTDKLVDKVLSICQNKDLISIYNEEHEGLDDFDTVLLKALVRVNKQRLSNDALPNTEELRLAVAWNRVDIAKSELFTGSIQWKNEDLEGFMTDSLVNNKPQFVRLFTENGLNILDYLTYGRLEELYESISEGCLAYTLLQRYLAERESAVSTGNKNDTFNPVKKLTLYEVSQVLRYLLGDVCEPFYYDCLDLQVVASKRKTFKKVSMLKSDAEYRKRRCIHPWASLFMWAVLQNRSEMAVYFWEMCSESVLSALFACKLLRVLSRLETETETKHSMKELAQRFENLAHDVFSKCYESCESRSFVLLKKNSDFWKGTTCLKMAMEADARLFFSHDGVQTLLSQIWWGDMDRSTEVWKLILTLFVPPLCYTKLISFREVDDPDEGKSEDDPEKKDIDWLYTETVFSFSDMKRIQAKGDSSSPGKPSIKGQPVRPARPKLPFVLSRWRQFWYAPVTAFLGNVIMYFLFLLLYAYVLLMDFKPPPPKGPSFWELLLYFWVFTIGCEDIRETFIVGTMTFKQRIRQCAQDTWRMCDLIAITLFLIGVCCRMFEETYWFGRAALCLDYMVFTLRLIHIFAIHKQLGPKIIIVGKMMKDIFFFLFFLGVWLLAYGVANQALIYPYDSNADRILRRIFYRPYLHIYGQIPVEEIDSGFHWDANCTNNATLINAGVEPCRDTYHNWLVVILLVIYLLVTNILLVNLLIAMFSYTFNKVQDRSDTYWKFQRYNVIVGYHIRPCLAPPLIFISHFHLFIKRNIRKLPSEKVHQFAMDLRPKVNNRLITWESIQKENFLSAEGKKLRGSDTERLKRMSVKVDGVLKQTAEIRDLDRRLRALESEMEFCSSTLIWMAEALSQGSVLKTTKPPPTRKDDAGDDGDGEDDDDDDDDEAEGTDNEEDTATEEDDEDQDASPGEDEEKAEEQTADDDKAEAETTSASQYHRGSLCSLCSICEHCNSCDKCPCEEGDSSVHCQYCEQCSYCYVCPVICETICEPGGFMDVMSGTVY</sequence>
<keyword evidence="2" id="KW-0813">Transport</keyword>
<feature type="transmembrane region" description="Helical" evidence="10">
    <location>
        <begin position="1044"/>
        <end position="1071"/>
    </location>
</feature>
<feature type="transmembrane region" description="Helical" evidence="10">
    <location>
        <begin position="814"/>
        <end position="839"/>
    </location>
</feature>
<keyword evidence="14" id="KW-0675">Receptor</keyword>
<dbReference type="OrthoDB" id="310870at2759"/>
<feature type="compositionally biased region" description="Acidic residues" evidence="9">
    <location>
        <begin position="1233"/>
        <end position="1289"/>
    </location>
</feature>
<dbReference type="PANTHER" id="PTHR13800">
    <property type="entry name" value="TRANSIENT RECEPTOR POTENTIAL CATION CHANNEL, SUBFAMILY M, MEMBER 6"/>
    <property type="match status" value="1"/>
</dbReference>
<evidence type="ECO:0000259" key="11">
    <source>
        <dbReference type="Pfam" id="PF00520"/>
    </source>
</evidence>
<dbReference type="Pfam" id="PF25508">
    <property type="entry name" value="TRPM2"/>
    <property type="match status" value="1"/>
</dbReference>
<feature type="transmembrane region" description="Helical" evidence="10">
    <location>
        <begin position="960"/>
        <end position="977"/>
    </location>
</feature>
<feature type="region of interest" description="Disordered" evidence="9">
    <location>
        <begin position="779"/>
        <end position="798"/>
    </location>
</feature>
<evidence type="ECO:0000256" key="9">
    <source>
        <dbReference type="SAM" id="MobiDB-lite"/>
    </source>
</evidence>
<evidence type="ECO:0000256" key="5">
    <source>
        <dbReference type="ARBA" id="ARBA00023065"/>
    </source>
</evidence>
<dbReference type="Pfam" id="PF18139">
    <property type="entry name" value="LSDAT_euk"/>
    <property type="match status" value="1"/>
</dbReference>
<keyword evidence="6 10" id="KW-0472">Membrane</keyword>
<accession>A0A8J4U2X7</accession>
<protein>
    <submittedName>
        <fullName evidence="14">Transient receptor potential cation channel subfamily M member 4-like</fullName>
    </submittedName>
</protein>
<dbReference type="GO" id="GO:0005227">
    <property type="term" value="F:calcium-activated cation channel activity"/>
    <property type="evidence" value="ECO:0007669"/>
    <property type="project" value="TreeGrafter"/>
</dbReference>
<evidence type="ECO:0000256" key="6">
    <source>
        <dbReference type="ARBA" id="ARBA00023136"/>
    </source>
</evidence>
<dbReference type="GO" id="GO:0005886">
    <property type="term" value="C:plasma membrane"/>
    <property type="evidence" value="ECO:0007669"/>
    <property type="project" value="TreeGrafter"/>
</dbReference>
<feature type="domain" description="TRPM SLOG" evidence="12">
    <location>
        <begin position="100"/>
        <end position="325"/>
    </location>
</feature>
<evidence type="ECO:0000256" key="10">
    <source>
        <dbReference type="SAM" id="Phobius"/>
    </source>
</evidence>
<feature type="domain" description="TRPM-like" evidence="13">
    <location>
        <begin position="441"/>
        <end position="700"/>
    </location>
</feature>
<comment type="caution">
    <text evidence="14">The sequence shown here is derived from an EMBL/GenBank/DDBJ whole genome shotgun (WGS) entry which is preliminary data.</text>
</comment>
<feature type="transmembrane region" description="Helical" evidence="10">
    <location>
        <begin position="1092"/>
        <end position="1115"/>
    </location>
</feature>
<evidence type="ECO:0000313" key="14">
    <source>
        <dbReference type="EMBL" id="KAF5899498.1"/>
    </source>
</evidence>
<comment type="subcellular location">
    <subcellularLocation>
        <location evidence="1">Membrane</location>
        <topology evidence="1">Multi-pass membrane protein</topology>
    </subcellularLocation>
</comment>
<dbReference type="GO" id="GO:0099604">
    <property type="term" value="F:ligand-gated calcium channel activity"/>
    <property type="evidence" value="ECO:0007669"/>
    <property type="project" value="TreeGrafter"/>
</dbReference>
<feature type="domain" description="Ion transport" evidence="11">
    <location>
        <begin position="829"/>
        <end position="1080"/>
    </location>
</feature>
<dbReference type="InterPro" id="IPR005821">
    <property type="entry name" value="Ion_trans_dom"/>
</dbReference>
<evidence type="ECO:0000256" key="8">
    <source>
        <dbReference type="SAM" id="Coils"/>
    </source>
</evidence>
<dbReference type="InterPro" id="IPR057366">
    <property type="entry name" value="TRPM-like"/>
</dbReference>
<feature type="coiled-coil region" evidence="8">
    <location>
        <begin position="1179"/>
        <end position="1206"/>
    </location>
</feature>
<keyword evidence="3 10" id="KW-0812">Transmembrane</keyword>
<evidence type="ECO:0000259" key="12">
    <source>
        <dbReference type="Pfam" id="PF18139"/>
    </source>
</evidence>
<feature type="region of interest" description="Disordered" evidence="9">
    <location>
        <begin position="1219"/>
        <end position="1295"/>
    </location>
</feature>
<gene>
    <name evidence="14" type="ORF">DAT39_010779</name>
</gene>
<evidence type="ECO:0000256" key="7">
    <source>
        <dbReference type="ARBA" id="ARBA00023303"/>
    </source>
</evidence>
<dbReference type="InterPro" id="IPR041491">
    <property type="entry name" value="TRPM_SLOG"/>
</dbReference>
<feature type="transmembrane region" description="Helical" evidence="10">
    <location>
        <begin position="894"/>
        <end position="914"/>
    </location>
</feature>
<feature type="non-terminal residue" evidence="14">
    <location>
        <position position="1"/>
    </location>
</feature>